<dbReference type="AlphaFoldDB" id="A7BER7"/>
<dbReference type="GO" id="GO:0003677">
    <property type="term" value="F:DNA binding"/>
    <property type="evidence" value="ECO:0007669"/>
    <property type="project" value="InterPro"/>
</dbReference>
<dbReference type="InterPro" id="IPR003959">
    <property type="entry name" value="ATPase_AAA_core"/>
</dbReference>
<protein>
    <submittedName>
        <fullName evidence="8">ATPase, AAA family</fullName>
    </submittedName>
</protein>
<accession>A7BER7</accession>
<evidence type="ECO:0000256" key="1">
    <source>
        <dbReference type="ARBA" id="ARBA00002393"/>
    </source>
</evidence>
<evidence type="ECO:0000256" key="3">
    <source>
        <dbReference type="ARBA" id="ARBA00022705"/>
    </source>
</evidence>
<dbReference type="Pfam" id="PF12680">
    <property type="entry name" value="SnoaL_2"/>
    <property type="match status" value="1"/>
</dbReference>
<dbReference type="InterPro" id="IPR037401">
    <property type="entry name" value="SnoaL-like"/>
</dbReference>
<keyword evidence="5" id="KW-0067">ATP-binding</keyword>
<dbReference type="GO" id="GO:0005524">
    <property type="term" value="F:ATP binding"/>
    <property type="evidence" value="ECO:0007669"/>
    <property type="project" value="UniProtKB-KW"/>
</dbReference>
<dbReference type="Gene3D" id="1.10.3710.10">
    <property type="entry name" value="DNA polymerase III clamp loader subunits, C-terminal domain"/>
    <property type="match status" value="1"/>
</dbReference>
<dbReference type="SUPFAM" id="SSF48019">
    <property type="entry name" value="post-AAA+ oligomerization domain-like"/>
    <property type="match status" value="1"/>
</dbReference>
<dbReference type="HOGENOM" id="CLU_017985_1_1_11"/>
<comment type="function">
    <text evidence="1">DNA-dependent ATPase that plays important roles in cellular responses to stalled DNA replication processes.</text>
</comment>
<dbReference type="SUPFAM" id="SSF52540">
    <property type="entry name" value="P-loop containing nucleoside triphosphate hydrolases"/>
    <property type="match status" value="1"/>
</dbReference>
<evidence type="ECO:0000313" key="8">
    <source>
        <dbReference type="EMBL" id="EDN81691.1"/>
    </source>
</evidence>
<dbReference type="GO" id="GO:0000731">
    <property type="term" value="P:DNA synthesis involved in DNA repair"/>
    <property type="evidence" value="ECO:0007669"/>
    <property type="project" value="TreeGrafter"/>
</dbReference>
<dbReference type="InterPro" id="IPR051314">
    <property type="entry name" value="AAA_ATPase_RarA/MGS1/WRNIP1"/>
</dbReference>
<dbReference type="Pfam" id="PF12002">
    <property type="entry name" value="MgsA_C"/>
    <property type="match status" value="1"/>
</dbReference>
<dbReference type="Gene3D" id="1.10.8.60">
    <property type="match status" value="1"/>
</dbReference>
<dbReference type="GO" id="GO:0006261">
    <property type="term" value="P:DNA-templated DNA replication"/>
    <property type="evidence" value="ECO:0007669"/>
    <property type="project" value="TreeGrafter"/>
</dbReference>
<organism evidence="8 9">
    <name type="scientific">Schaalia dentiphila ATCC 17982</name>
    <dbReference type="NCBI Taxonomy" id="411466"/>
    <lineage>
        <taxon>Bacteria</taxon>
        <taxon>Bacillati</taxon>
        <taxon>Actinomycetota</taxon>
        <taxon>Actinomycetes</taxon>
        <taxon>Actinomycetales</taxon>
        <taxon>Actinomycetaceae</taxon>
        <taxon>Schaalia</taxon>
        <taxon>Schaalia dentiphila</taxon>
    </lineage>
</organism>
<dbReference type="eggNOG" id="COG2256">
    <property type="taxonomic scope" value="Bacteria"/>
</dbReference>
<dbReference type="GO" id="GO:0008047">
    <property type="term" value="F:enzyme activator activity"/>
    <property type="evidence" value="ECO:0007669"/>
    <property type="project" value="TreeGrafter"/>
</dbReference>
<evidence type="ECO:0000256" key="5">
    <source>
        <dbReference type="ARBA" id="ARBA00022840"/>
    </source>
</evidence>
<dbReference type="Gene3D" id="3.10.450.50">
    <property type="match status" value="1"/>
</dbReference>
<reference evidence="8" key="2">
    <citation type="submission" date="2015-05" db="EMBL/GenBank/DDBJ databases">
        <title>Draft genome sequence of Actinomyces odontolyticus (ATCC 17982).</title>
        <authorList>
            <person name="Sudarsanam P."/>
            <person name="Ley R."/>
            <person name="Guruge J."/>
            <person name="Turnbaugh P.J."/>
            <person name="Mahowald M."/>
            <person name="Liep D."/>
            <person name="Gordon J."/>
        </authorList>
    </citation>
    <scope>NUCLEOTIDE SEQUENCE</scope>
    <source>
        <strain evidence="8">ATCC 17982</strain>
    </source>
</reference>
<dbReference type="Gene3D" id="3.40.50.300">
    <property type="entry name" value="P-loop containing nucleotide triphosphate hydrolases"/>
    <property type="match status" value="1"/>
</dbReference>
<dbReference type="InterPro" id="IPR027417">
    <property type="entry name" value="P-loop_NTPase"/>
</dbReference>
<proteinExistence type="inferred from homology"/>
<dbReference type="RefSeq" id="WP_003793558.1">
    <property type="nucleotide sequence ID" value="NZ_DS264586.1"/>
</dbReference>
<evidence type="ECO:0000259" key="7">
    <source>
        <dbReference type="SMART" id="SM00382"/>
    </source>
</evidence>
<dbReference type="PANTHER" id="PTHR13779">
    <property type="entry name" value="WERNER HELICASE-INTERACTING PROTEIN 1 FAMILY MEMBER"/>
    <property type="match status" value="1"/>
</dbReference>
<keyword evidence="3" id="KW-0235">DNA replication</keyword>
<dbReference type="Proteomes" id="UP000003553">
    <property type="component" value="Unassembled WGS sequence"/>
</dbReference>
<reference evidence="8" key="1">
    <citation type="submission" date="2007-04" db="EMBL/GenBank/DDBJ databases">
        <authorList>
            <person name="Fulton L."/>
            <person name="Clifton S."/>
            <person name="Fulton B."/>
            <person name="Xu J."/>
            <person name="Minx P."/>
            <person name="Pepin K.H."/>
            <person name="Johnson M."/>
            <person name="Thiruvilangam P."/>
            <person name="Bhonagiri V."/>
            <person name="Nash W.E."/>
            <person name="Mardis E.R."/>
            <person name="Wilson R.K."/>
        </authorList>
    </citation>
    <scope>NUCLEOTIDE SEQUENCE [LARGE SCALE GENOMIC DNA]</scope>
    <source>
        <strain evidence="8">ATCC 17982</strain>
    </source>
</reference>
<evidence type="ECO:0000313" key="9">
    <source>
        <dbReference type="Proteomes" id="UP000003553"/>
    </source>
</evidence>
<comment type="similarity">
    <text evidence="2">Belongs to the AAA ATPase family. RarA/MGS1/WRNIP1 subfamily.</text>
</comment>
<dbReference type="GO" id="GO:0016887">
    <property type="term" value="F:ATP hydrolysis activity"/>
    <property type="evidence" value="ECO:0007669"/>
    <property type="project" value="InterPro"/>
</dbReference>
<evidence type="ECO:0000256" key="2">
    <source>
        <dbReference type="ARBA" id="ARBA00008959"/>
    </source>
</evidence>
<feature type="domain" description="AAA+ ATPase" evidence="7">
    <location>
        <begin position="53"/>
        <end position="169"/>
    </location>
</feature>
<dbReference type="InterPro" id="IPR003593">
    <property type="entry name" value="AAA+_ATPase"/>
</dbReference>
<dbReference type="SUPFAM" id="SSF54427">
    <property type="entry name" value="NTF2-like"/>
    <property type="match status" value="1"/>
</dbReference>
<dbReference type="InterPro" id="IPR008921">
    <property type="entry name" value="DNA_pol3_clamp-load_cplx_C"/>
</dbReference>
<dbReference type="SMART" id="SM00382">
    <property type="entry name" value="AAA"/>
    <property type="match status" value="1"/>
</dbReference>
<dbReference type="Pfam" id="PF16193">
    <property type="entry name" value="AAA_assoc_2"/>
    <property type="match status" value="1"/>
</dbReference>
<feature type="region of interest" description="Disordered" evidence="6">
    <location>
        <begin position="1"/>
        <end position="22"/>
    </location>
</feature>
<dbReference type="CDD" id="cd00009">
    <property type="entry name" value="AAA"/>
    <property type="match status" value="1"/>
</dbReference>
<dbReference type="CDD" id="cd18139">
    <property type="entry name" value="HLD_clamp_RarA"/>
    <property type="match status" value="1"/>
</dbReference>
<dbReference type="FunFam" id="1.20.272.10:FF:000001">
    <property type="entry name" value="Putative AAA family ATPase"/>
    <property type="match status" value="1"/>
</dbReference>
<dbReference type="PANTHER" id="PTHR13779:SF7">
    <property type="entry name" value="ATPASE WRNIP1"/>
    <property type="match status" value="1"/>
</dbReference>
<dbReference type="Gene3D" id="1.20.272.10">
    <property type="match status" value="1"/>
</dbReference>
<keyword evidence="9" id="KW-1185">Reference proteome</keyword>
<dbReference type="InterPro" id="IPR021886">
    <property type="entry name" value="MgsA_C"/>
</dbReference>
<comment type="caution">
    <text evidence="8">The sequence shown here is derived from an EMBL/GenBank/DDBJ whole genome shotgun (WGS) entry which is preliminary data.</text>
</comment>
<dbReference type="FunFam" id="3.40.50.300:FF:000137">
    <property type="entry name" value="Replication-associated recombination protein A"/>
    <property type="match status" value="1"/>
</dbReference>
<dbReference type="InterPro" id="IPR032710">
    <property type="entry name" value="NTF2-like_dom_sf"/>
</dbReference>
<sequence length="563" mass="63093">MKRSQQHSLFEESGEDTRPLADRMRPTSLDEVVGQSHQIGPGKALRSMIEADRTPSMIFWGPPGVGKTTLARVIARHTHASFIDFSAVTSGIKEIREVMKQADAQASMGRRTIVFVDEIHRFNKAQQDAFLPFVEKGSIILIGATTENPSFEINNALLSRCKVFVLHGLTEEDLVDLMRRALKDPRGFGGREVRIEEKLLRAIATFADGDARVALSTLEMVVLNGVEDGGVTTVGPETVRQLTSTKSLRYDKDGEEHYNIISALHKSMRNSDPDAAVYWLARMLEGGEDPLYVARRITRFASEDVGLADTNALNVAINAFQAAQFIGMPECSVHLAQAVIYLSLAPKSNSSYVAYEHAKKDALHTLAEPVPMAIRNAPTRLMKDLGYGRGYRLAHDEADKVAADMRCLPNSLASAEYYRPTEEGNEGRLKERLAWLKGIRSKARAVSVNRQEAPSKAMETLIHFFRAENNREWEAYRAFLHPDVVWHLHGERDRTIRGVDEYLQTIRDAYAGSDAHFRVEEAHEAADGRRVLVLLVDNSGRRSFEVFDVEDGLIRREYEYLLG</sequence>
<name>A7BER7_9ACTO</name>
<dbReference type="Pfam" id="PF00004">
    <property type="entry name" value="AAA"/>
    <property type="match status" value="1"/>
</dbReference>
<dbReference type="EMBL" id="AAYI02000004">
    <property type="protein sequence ID" value="EDN81691.1"/>
    <property type="molecule type" value="Genomic_DNA"/>
</dbReference>
<evidence type="ECO:0000256" key="4">
    <source>
        <dbReference type="ARBA" id="ARBA00022741"/>
    </source>
</evidence>
<keyword evidence="4" id="KW-0547">Nucleotide-binding</keyword>
<dbReference type="GO" id="GO:0017116">
    <property type="term" value="F:single-stranded DNA helicase activity"/>
    <property type="evidence" value="ECO:0007669"/>
    <property type="project" value="TreeGrafter"/>
</dbReference>
<evidence type="ECO:0000256" key="6">
    <source>
        <dbReference type="SAM" id="MobiDB-lite"/>
    </source>
</evidence>
<gene>
    <name evidence="8" type="ORF">ACTODO_02170</name>
</gene>
<dbReference type="InterPro" id="IPR032423">
    <property type="entry name" value="AAA_assoc_2"/>
</dbReference>